<evidence type="ECO:0000256" key="7">
    <source>
        <dbReference type="ARBA" id="ARBA00022786"/>
    </source>
</evidence>
<dbReference type="SUPFAM" id="SSF57850">
    <property type="entry name" value="RING/U-box"/>
    <property type="match status" value="2"/>
</dbReference>
<feature type="domain" description="RING-type" evidence="10">
    <location>
        <begin position="99"/>
        <end position="316"/>
    </location>
</feature>
<dbReference type="InterPro" id="IPR002867">
    <property type="entry name" value="IBR_dom"/>
</dbReference>
<evidence type="ECO:0000256" key="9">
    <source>
        <dbReference type="SAM" id="MobiDB-lite"/>
    </source>
</evidence>
<keyword evidence="6" id="KW-0863">Zinc-finger</keyword>
<dbReference type="CDD" id="cd20335">
    <property type="entry name" value="BRcat_RBR"/>
    <property type="match status" value="1"/>
</dbReference>
<comment type="catalytic activity">
    <reaction evidence="1">
        <text>[E2 ubiquitin-conjugating enzyme]-S-ubiquitinyl-L-cysteine + [acceptor protein]-L-lysine = [E2 ubiquitin-conjugating enzyme]-L-cysteine + [acceptor protein]-N(6)-ubiquitinyl-L-lysine.</text>
        <dbReference type="EC" id="2.3.2.31"/>
    </reaction>
</comment>
<evidence type="ECO:0000259" key="10">
    <source>
        <dbReference type="PROSITE" id="PS51873"/>
    </source>
</evidence>
<dbReference type="GO" id="GO:0008270">
    <property type="term" value="F:zinc ion binding"/>
    <property type="evidence" value="ECO:0007669"/>
    <property type="project" value="UniProtKB-KW"/>
</dbReference>
<dbReference type="InterPro" id="IPR031127">
    <property type="entry name" value="E3_UB_ligase_RBR"/>
</dbReference>
<dbReference type="InterPro" id="IPR013083">
    <property type="entry name" value="Znf_RING/FYVE/PHD"/>
</dbReference>
<dbReference type="Pfam" id="PF01485">
    <property type="entry name" value="IBR"/>
    <property type="match status" value="1"/>
</dbReference>
<proteinExistence type="predicted"/>
<keyword evidence="12" id="KW-1185">Reference proteome</keyword>
<dbReference type="Pfam" id="PF22191">
    <property type="entry name" value="IBR_1"/>
    <property type="match status" value="1"/>
</dbReference>
<keyword evidence="7" id="KW-0833">Ubl conjugation pathway</keyword>
<evidence type="ECO:0000313" key="11">
    <source>
        <dbReference type="EMBL" id="KAF2679424.1"/>
    </source>
</evidence>
<dbReference type="Proteomes" id="UP000799291">
    <property type="component" value="Unassembled WGS sequence"/>
</dbReference>
<protein>
    <recommendedName>
        <fullName evidence="2">RBR-type E3 ubiquitin transferase</fullName>
        <ecNumber evidence="2">2.3.2.31</ecNumber>
    </recommendedName>
</protein>
<keyword evidence="3" id="KW-0808">Transferase</keyword>
<dbReference type="PROSITE" id="PS00518">
    <property type="entry name" value="ZF_RING_1"/>
    <property type="match status" value="1"/>
</dbReference>
<dbReference type="EC" id="2.3.2.31" evidence="2"/>
<evidence type="ECO:0000256" key="2">
    <source>
        <dbReference type="ARBA" id="ARBA00012251"/>
    </source>
</evidence>
<evidence type="ECO:0000256" key="3">
    <source>
        <dbReference type="ARBA" id="ARBA00022679"/>
    </source>
</evidence>
<dbReference type="Gene3D" id="1.20.120.1750">
    <property type="match status" value="1"/>
</dbReference>
<feature type="compositionally biased region" description="Polar residues" evidence="9">
    <location>
        <begin position="40"/>
        <end position="55"/>
    </location>
</feature>
<sequence>MAPVTRLRRKLDRRISDAYAQGSRRNPIVLGEEESDMPAQPSTHDAPQQNLQPAQTPQLSILGAWNSKNRPAAKVHRLKNDGNRVAKKTSVKKARKIPETMECAICVETKQVKRSFTKLETGGCTHFNDTCNRCVGKMIKTNIAERKLDGATLACPFPDCESVLGYAEVEQFLSPAQFERWDSALTRHVITSNEEFIACLSFGCGKYFSKAACKPKRANNRHRIECPYCDYAMCLTCNRPWHNKSCNEEKKAEEKKSEETIKSMGAKPCPKCSVAIQKNGGCDHMTCKRCRHDFCWLCLVAFKPGMVHAEGCKAGQGIALDPRNWVAHMGFDAGNIEAMVNAVDNFFGARQQPAPDANQGVRPQQQAGAGGFGAMVQWFTGAGARDPRDERVQ</sequence>
<dbReference type="Gene3D" id="3.30.40.10">
    <property type="entry name" value="Zinc/RING finger domain, C3HC4 (zinc finger)"/>
    <property type="match status" value="1"/>
</dbReference>
<dbReference type="AlphaFoldDB" id="A0A6G1IMF1"/>
<dbReference type="EMBL" id="MU005603">
    <property type="protein sequence ID" value="KAF2679424.1"/>
    <property type="molecule type" value="Genomic_DNA"/>
</dbReference>
<dbReference type="InterPro" id="IPR017907">
    <property type="entry name" value="Znf_RING_CS"/>
</dbReference>
<keyword evidence="4" id="KW-0479">Metal-binding</keyword>
<dbReference type="GO" id="GO:0061630">
    <property type="term" value="F:ubiquitin protein ligase activity"/>
    <property type="evidence" value="ECO:0007669"/>
    <property type="project" value="UniProtKB-EC"/>
</dbReference>
<name>A0A6G1IMF1_9PLEO</name>
<evidence type="ECO:0000256" key="5">
    <source>
        <dbReference type="ARBA" id="ARBA00022737"/>
    </source>
</evidence>
<dbReference type="SMART" id="SM00647">
    <property type="entry name" value="IBR"/>
    <property type="match status" value="2"/>
</dbReference>
<dbReference type="GO" id="GO:0016567">
    <property type="term" value="P:protein ubiquitination"/>
    <property type="evidence" value="ECO:0007669"/>
    <property type="project" value="InterPro"/>
</dbReference>
<evidence type="ECO:0000256" key="6">
    <source>
        <dbReference type="ARBA" id="ARBA00022771"/>
    </source>
</evidence>
<evidence type="ECO:0000256" key="8">
    <source>
        <dbReference type="ARBA" id="ARBA00022833"/>
    </source>
</evidence>
<keyword evidence="8" id="KW-0862">Zinc</keyword>
<keyword evidence="5" id="KW-0677">Repeat</keyword>
<dbReference type="OrthoDB" id="1431934at2759"/>
<feature type="region of interest" description="Disordered" evidence="9">
    <location>
        <begin position="1"/>
        <end position="55"/>
    </location>
</feature>
<dbReference type="InterPro" id="IPR044066">
    <property type="entry name" value="TRIAD_supradom"/>
</dbReference>
<evidence type="ECO:0000313" key="12">
    <source>
        <dbReference type="Proteomes" id="UP000799291"/>
    </source>
</evidence>
<dbReference type="PANTHER" id="PTHR11685">
    <property type="entry name" value="RBR FAMILY RING FINGER AND IBR DOMAIN-CONTAINING"/>
    <property type="match status" value="1"/>
</dbReference>
<evidence type="ECO:0000256" key="4">
    <source>
        <dbReference type="ARBA" id="ARBA00022723"/>
    </source>
</evidence>
<accession>A0A6G1IMF1</accession>
<dbReference type="PROSITE" id="PS51873">
    <property type="entry name" value="TRIAD"/>
    <property type="match status" value="1"/>
</dbReference>
<organism evidence="11 12">
    <name type="scientific">Lentithecium fluviatile CBS 122367</name>
    <dbReference type="NCBI Taxonomy" id="1168545"/>
    <lineage>
        <taxon>Eukaryota</taxon>
        <taxon>Fungi</taxon>
        <taxon>Dikarya</taxon>
        <taxon>Ascomycota</taxon>
        <taxon>Pezizomycotina</taxon>
        <taxon>Dothideomycetes</taxon>
        <taxon>Pleosporomycetidae</taxon>
        <taxon>Pleosporales</taxon>
        <taxon>Massarineae</taxon>
        <taxon>Lentitheciaceae</taxon>
        <taxon>Lentithecium</taxon>
    </lineage>
</organism>
<gene>
    <name evidence="11" type="ORF">K458DRAFT_374926</name>
</gene>
<evidence type="ECO:0000256" key="1">
    <source>
        <dbReference type="ARBA" id="ARBA00001798"/>
    </source>
</evidence>
<feature type="compositionally biased region" description="Basic residues" evidence="9">
    <location>
        <begin position="1"/>
        <end position="12"/>
    </location>
</feature>
<reference evidence="11" key="1">
    <citation type="journal article" date="2020" name="Stud. Mycol.">
        <title>101 Dothideomycetes genomes: a test case for predicting lifestyles and emergence of pathogens.</title>
        <authorList>
            <person name="Haridas S."/>
            <person name="Albert R."/>
            <person name="Binder M."/>
            <person name="Bloem J."/>
            <person name="Labutti K."/>
            <person name="Salamov A."/>
            <person name="Andreopoulos B."/>
            <person name="Baker S."/>
            <person name="Barry K."/>
            <person name="Bills G."/>
            <person name="Bluhm B."/>
            <person name="Cannon C."/>
            <person name="Castanera R."/>
            <person name="Culley D."/>
            <person name="Daum C."/>
            <person name="Ezra D."/>
            <person name="Gonzalez J."/>
            <person name="Henrissat B."/>
            <person name="Kuo A."/>
            <person name="Liang C."/>
            <person name="Lipzen A."/>
            <person name="Lutzoni F."/>
            <person name="Magnuson J."/>
            <person name="Mondo S."/>
            <person name="Nolan M."/>
            <person name="Ohm R."/>
            <person name="Pangilinan J."/>
            <person name="Park H.-J."/>
            <person name="Ramirez L."/>
            <person name="Alfaro M."/>
            <person name="Sun H."/>
            <person name="Tritt A."/>
            <person name="Yoshinaga Y."/>
            <person name="Zwiers L.-H."/>
            <person name="Turgeon B."/>
            <person name="Goodwin S."/>
            <person name="Spatafora J."/>
            <person name="Crous P."/>
            <person name="Grigoriev I."/>
        </authorList>
    </citation>
    <scope>NUCLEOTIDE SEQUENCE</scope>
    <source>
        <strain evidence="11">CBS 122367</strain>
    </source>
</reference>